<dbReference type="InterPro" id="IPR010129">
    <property type="entry name" value="T1SS_HlyD"/>
</dbReference>
<dbReference type="Gene3D" id="2.40.50.100">
    <property type="match status" value="1"/>
</dbReference>
<evidence type="ECO:0000256" key="5">
    <source>
        <dbReference type="ARBA" id="ARBA00022519"/>
    </source>
</evidence>
<feature type="transmembrane region" description="Helical" evidence="9">
    <location>
        <begin position="22"/>
        <end position="40"/>
    </location>
</feature>
<dbReference type="Gene3D" id="2.40.30.170">
    <property type="match status" value="1"/>
</dbReference>
<dbReference type="Pfam" id="PF26002">
    <property type="entry name" value="Beta-barrel_AprE"/>
    <property type="match status" value="1"/>
</dbReference>
<keyword evidence="3 9" id="KW-0813">Transport</keyword>
<dbReference type="InterPro" id="IPR006144">
    <property type="entry name" value="Secretion_HlyD_CS"/>
</dbReference>
<evidence type="ECO:0000256" key="8">
    <source>
        <dbReference type="ARBA" id="ARBA00023136"/>
    </source>
</evidence>
<keyword evidence="4 9" id="KW-1003">Cell membrane</keyword>
<evidence type="ECO:0000313" key="13">
    <source>
        <dbReference type="EMBL" id="MCR2745236.1"/>
    </source>
</evidence>
<evidence type="ECO:0000256" key="10">
    <source>
        <dbReference type="SAM" id="Coils"/>
    </source>
</evidence>
<dbReference type="PANTHER" id="PTHR30386">
    <property type="entry name" value="MEMBRANE FUSION SUBUNIT OF EMRAB-TOLC MULTIDRUG EFFLUX PUMP"/>
    <property type="match status" value="1"/>
</dbReference>
<feature type="domain" description="AprE-like beta-barrel" evidence="12">
    <location>
        <begin position="328"/>
        <end position="416"/>
    </location>
</feature>
<evidence type="ECO:0000259" key="11">
    <source>
        <dbReference type="Pfam" id="PF25994"/>
    </source>
</evidence>
<gene>
    <name evidence="13" type="ORF">NSP04_01075</name>
</gene>
<evidence type="ECO:0000256" key="6">
    <source>
        <dbReference type="ARBA" id="ARBA00022692"/>
    </source>
</evidence>
<name>A0ABT1XD81_9BURK</name>
<dbReference type="PANTHER" id="PTHR30386:SF17">
    <property type="entry name" value="ALKALINE PROTEASE SECRETION PROTEIN APRE"/>
    <property type="match status" value="1"/>
</dbReference>
<sequence length="439" mass="48565">MSNTNIQDVEFVDTDDRAKSKLGWIFFLVGFVGFMVWAFFAPLDQGALLQGQVTIEGSRKTIQHFRGGIIEEILVTDGQKVKEGDVLIRMNPTRTEAELEQVRSRWISIKATQARLLAEIQNKELIEYPAWFAANADDTRVQGAVLLQNELFNSRASTYAAEIAGLTENISALESALRSVRESINASRQRIALSDDRLNGLREMAEQGYLPRNRLIEAESERSSLGISLAQETGRMAQLSGQLAEARQRLLQVRSAYLSESQTQLTEIQNQSAELDEQLKSVEFDEQNSVIKSPVSGYVVGLKVFTEGGVIGPGEKLMDIAPSEGRLEIDGRLDLNLVDKVATGMPVSIKFSGISATKTPELEGALKSISADSLVDERTGVPYYSVRILLTDESLSKAPDFGIQPGMMSEVFINTGERTLMNYLFKPLMDRVGTSFTEH</sequence>
<evidence type="ECO:0000256" key="1">
    <source>
        <dbReference type="ARBA" id="ARBA00004377"/>
    </source>
</evidence>
<dbReference type="PRINTS" id="PR01490">
    <property type="entry name" value="RTXTOXIND"/>
</dbReference>
<keyword evidence="6 9" id="KW-0812">Transmembrane</keyword>
<dbReference type="SUPFAM" id="SSF111369">
    <property type="entry name" value="HlyD-like secretion proteins"/>
    <property type="match status" value="1"/>
</dbReference>
<dbReference type="PROSITE" id="PS00543">
    <property type="entry name" value="HLYD_FAMILY"/>
    <property type="match status" value="1"/>
</dbReference>
<feature type="coiled-coil region" evidence="10">
    <location>
        <begin position="229"/>
        <end position="285"/>
    </location>
</feature>
<evidence type="ECO:0000256" key="3">
    <source>
        <dbReference type="ARBA" id="ARBA00022448"/>
    </source>
</evidence>
<dbReference type="Proteomes" id="UP001165267">
    <property type="component" value="Unassembled WGS sequence"/>
</dbReference>
<dbReference type="RefSeq" id="WP_257510486.1">
    <property type="nucleotide sequence ID" value="NZ_JANKHG010000001.1"/>
</dbReference>
<comment type="subcellular location">
    <subcellularLocation>
        <location evidence="1 9">Cell inner membrane</location>
        <topology evidence="1 9">Single-pass membrane protein</topology>
    </subcellularLocation>
</comment>
<keyword evidence="14" id="KW-1185">Reference proteome</keyword>
<dbReference type="Pfam" id="PF25994">
    <property type="entry name" value="HH_AprE"/>
    <property type="match status" value="1"/>
</dbReference>
<evidence type="ECO:0000313" key="14">
    <source>
        <dbReference type="Proteomes" id="UP001165267"/>
    </source>
</evidence>
<keyword evidence="8 9" id="KW-0472">Membrane</keyword>
<proteinExistence type="inferred from homology"/>
<reference evidence="13" key="1">
    <citation type="submission" date="2022-07" db="EMBL/GenBank/DDBJ databases">
        <authorList>
            <person name="Xamxidin M."/>
        </authorList>
    </citation>
    <scope>NUCLEOTIDE SEQUENCE</scope>
    <source>
        <strain evidence="13">YS8-69</strain>
    </source>
</reference>
<dbReference type="NCBIfam" id="TIGR01843">
    <property type="entry name" value="type_I_hlyD"/>
    <property type="match status" value="1"/>
</dbReference>
<keyword evidence="10" id="KW-0175">Coiled coil</keyword>
<dbReference type="InterPro" id="IPR050739">
    <property type="entry name" value="MFP"/>
</dbReference>
<accession>A0ABT1XD81</accession>
<evidence type="ECO:0000256" key="4">
    <source>
        <dbReference type="ARBA" id="ARBA00022475"/>
    </source>
</evidence>
<dbReference type="InterPro" id="IPR058781">
    <property type="entry name" value="HH_AprE-like"/>
</dbReference>
<evidence type="ECO:0000256" key="7">
    <source>
        <dbReference type="ARBA" id="ARBA00022989"/>
    </source>
</evidence>
<comment type="caution">
    <text evidence="13">The sequence shown here is derived from an EMBL/GenBank/DDBJ whole genome shotgun (WGS) entry which is preliminary data.</text>
</comment>
<organism evidence="13 14">
    <name type="scientific">Limnobacter parvus</name>
    <dbReference type="NCBI Taxonomy" id="2939690"/>
    <lineage>
        <taxon>Bacteria</taxon>
        <taxon>Pseudomonadati</taxon>
        <taxon>Pseudomonadota</taxon>
        <taxon>Betaproteobacteria</taxon>
        <taxon>Burkholderiales</taxon>
        <taxon>Burkholderiaceae</taxon>
        <taxon>Limnobacter</taxon>
    </lineage>
</organism>
<evidence type="ECO:0000256" key="9">
    <source>
        <dbReference type="RuleBase" id="RU365093"/>
    </source>
</evidence>
<keyword evidence="7 9" id="KW-1133">Transmembrane helix</keyword>
<comment type="similarity">
    <text evidence="2 9">Belongs to the membrane fusion protein (MFP) (TC 8.A.1) family.</text>
</comment>
<evidence type="ECO:0000256" key="2">
    <source>
        <dbReference type="ARBA" id="ARBA00009477"/>
    </source>
</evidence>
<keyword evidence="5 9" id="KW-0997">Cell inner membrane</keyword>
<feature type="coiled-coil region" evidence="10">
    <location>
        <begin position="163"/>
        <end position="190"/>
    </location>
</feature>
<dbReference type="EMBL" id="JANKHG010000001">
    <property type="protein sequence ID" value="MCR2745236.1"/>
    <property type="molecule type" value="Genomic_DNA"/>
</dbReference>
<feature type="domain" description="AprE-like long alpha-helical hairpin" evidence="11">
    <location>
        <begin position="96"/>
        <end position="282"/>
    </location>
</feature>
<protein>
    <recommendedName>
        <fullName evidence="9">Membrane fusion protein (MFP) family protein</fullName>
    </recommendedName>
</protein>
<evidence type="ECO:0000259" key="12">
    <source>
        <dbReference type="Pfam" id="PF26002"/>
    </source>
</evidence>
<dbReference type="InterPro" id="IPR058982">
    <property type="entry name" value="Beta-barrel_AprE"/>
</dbReference>